<proteinExistence type="inferred from homology"/>
<dbReference type="HOGENOM" id="CLU_076594_0_0_9"/>
<sequence length="254" mass="29212">MCKKGVMSMKIVTPKPFTFKGGDKAVLLLHGFTGNTADVRMLGRYLNERGYTCHAPQYKGHGVPPEELVHTGPEDWWKDVMDGYEYLRSEGYENIAACGLSLGGVFSLKLGYTVPIKGIVPMCAPMHIKSEEVMYEGVLSYARNYKKFEGKQPEQIEKEMKEFEKTPMNTLKSLQELIADVRKNVDMIYSPTFVVQARHDHMINTESANIIYNEVETDDKQLKWYEESGHVITLDKERDLVHQDVYEFLEKLDW</sequence>
<evidence type="ECO:0000259" key="10">
    <source>
        <dbReference type="Pfam" id="PF12146"/>
    </source>
</evidence>
<dbReference type="Proteomes" id="UP000002878">
    <property type="component" value="Chromosome"/>
</dbReference>
<keyword evidence="4 11" id="KW-0378">Hydrolase</keyword>
<dbReference type="InterPro" id="IPR051044">
    <property type="entry name" value="MAG_DAG_Lipase"/>
</dbReference>
<dbReference type="EC" id="3.1.1.1" evidence="5"/>
<evidence type="ECO:0000256" key="3">
    <source>
        <dbReference type="ARBA" id="ARBA00022487"/>
    </source>
</evidence>
<dbReference type="PATRIC" id="fig|1126211.3.peg.3516"/>
<comment type="similarity">
    <text evidence="1">Belongs to the lipase/esterase LIP3/BchO family.</text>
</comment>
<dbReference type="SUPFAM" id="SSF53474">
    <property type="entry name" value="alpha/beta-Hydrolases"/>
    <property type="match status" value="1"/>
</dbReference>
<keyword evidence="3" id="KW-0719">Serine esterase</keyword>
<evidence type="ECO:0000313" key="11">
    <source>
        <dbReference type="EMBL" id="AFJ63556.1"/>
    </source>
</evidence>
<dbReference type="EMBL" id="CP003332">
    <property type="protein sequence ID" value="AFJ63556.1"/>
    <property type="molecule type" value="Genomic_DNA"/>
</dbReference>
<dbReference type="Pfam" id="PF12146">
    <property type="entry name" value="Hydrolase_4"/>
    <property type="match status" value="1"/>
</dbReference>
<evidence type="ECO:0000256" key="9">
    <source>
        <dbReference type="PIRSR" id="PIRSR017388-1"/>
    </source>
</evidence>
<dbReference type="Gene3D" id="3.40.50.1820">
    <property type="entry name" value="alpha/beta hydrolase"/>
    <property type="match status" value="1"/>
</dbReference>
<protein>
    <recommendedName>
        <fullName evidence="8">Carboxylesterase</fullName>
        <ecNumber evidence="5">3.1.1.1</ecNumber>
    </recommendedName>
</protein>
<evidence type="ECO:0000313" key="12">
    <source>
        <dbReference type="Proteomes" id="UP000002878"/>
    </source>
</evidence>
<evidence type="ECO:0000256" key="5">
    <source>
        <dbReference type="ARBA" id="ARBA00039155"/>
    </source>
</evidence>
<comment type="catalytic activity">
    <reaction evidence="6">
        <text>a carboxylic ester + H2O = an alcohol + a carboxylate + H(+)</text>
        <dbReference type="Rhea" id="RHEA:21164"/>
        <dbReference type="ChEBI" id="CHEBI:15377"/>
        <dbReference type="ChEBI" id="CHEBI:15378"/>
        <dbReference type="ChEBI" id="CHEBI:29067"/>
        <dbReference type="ChEBI" id="CHEBI:30879"/>
        <dbReference type="ChEBI" id="CHEBI:33308"/>
        <dbReference type="EC" id="3.1.1.1"/>
    </reaction>
</comment>
<comment type="subunit">
    <text evidence="2">Homodimer.</text>
</comment>
<evidence type="ECO:0000256" key="1">
    <source>
        <dbReference type="ARBA" id="ARBA00006989"/>
    </source>
</evidence>
<dbReference type="PANTHER" id="PTHR11614">
    <property type="entry name" value="PHOSPHOLIPASE-RELATED"/>
    <property type="match status" value="1"/>
</dbReference>
<dbReference type="InterPro" id="IPR029058">
    <property type="entry name" value="AB_hydrolase_fold"/>
</dbReference>
<evidence type="ECO:0000256" key="4">
    <source>
        <dbReference type="ARBA" id="ARBA00022801"/>
    </source>
</evidence>
<dbReference type="ESTHER" id="bacsu-YVAK">
    <property type="family name" value="CarbLipBact_1"/>
</dbReference>
<dbReference type="AlphaFoldDB" id="I2CA82"/>
<name>I2CA82_BACAY</name>
<evidence type="ECO:0000256" key="6">
    <source>
        <dbReference type="ARBA" id="ARBA00051142"/>
    </source>
</evidence>
<accession>I2CA82</accession>
<evidence type="ECO:0000256" key="8">
    <source>
        <dbReference type="ARBA" id="ARBA00071382"/>
    </source>
</evidence>
<organism evidence="11 12">
    <name type="scientific">Bacillus amyloliquefaciens (strain Y2)</name>
    <name type="common">Bacillus amyloliquefaciens subsp. plantarum (strain B9601-Y2)</name>
    <dbReference type="NCBI Taxonomy" id="1155777"/>
    <lineage>
        <taxon>Bacteria</taxon>
        <taxon>Bacillati</taxon>
        <taxon>Bacillota</taxon>
        <taxon>Bacilli</taxon>
        <taxon>Bacillales</taxon>
        <taxon>Bacillaceae</taxon>
        <taxon>Bacillus</taxon>
        <taxon>Bacillus amyloliquefaciens group</taxon>
    </lineage>
</organism>
<feature type="active site" description="Nucleophile" evidence="9">
    <location>
        <position position="101"/>
    </location>
</feature>
<dbReference type="KEGG" id="bqy:MUS_3689"/>
<reference evidence="11 12" key="1">
    <citation type="journal article" date="2012" name="J. Biotechnol.">
        <title>Genome sequence of the plant growth promoting strain Bacillus amyloliquefaciens subsp. plantarum B9601-Y2 and expression of mersacidin and other secondary metabolites.</title>
        <authorList>
            <person name="He P."/>
            <person name="Hao K."/>
            <person name="Blom J."/>
            <person name="Ruckert C."/>
            <person name="Vater J."/>
            <person name="Mao Z."/>
            <person name="Wu Y."/>
            <person name="Hou M."/>
            <person name="He P."/>
            <person name="He Y."/>
            <person name="Borriss R."/>
        </authorList>
    </citation>
    <scope>NUCLEOTIDE SEQUENCE [LARGE SCALE GENOMIC DNA]</scope>
    <source>
        <strain evidence="11">Y2</strain>
    </source>
</reference>
<feature type="active site" description="Charge relay system" evidence="9">
    <location>
        <position position="230"/>
    </location>
</feature>
<dbReference type="InterPro" id="IPR022742">
    <property type="entry name" value="Hydrolase_4"/>
</dbReference>
<feature type="active site" description="Charge relay system" evidence="9">
    <location>
        <position position="200"/>
    </location>
</feature>
<comment type="function">
    <text evidence="7">Involved in the detoxification of xenobiotics. Shows maximal activity with C6 substrates, with gradually decreasing activity from C8 to C12 substrates. No activity for higher chain length substrates acids rather than long-chain ones.</text>
</comment>
<dbReference type="InterPro" id="IPR012354">
    <property type="entry name" value="Esterase_lipase"/>
</dbReference>
<gene>
    <name evidence="11" type="primary">yvaK</name>
    <name evidence="11" type="ORF">MUS_3689</name>
</gene>
<evidence type="ECO:0000256" key="7">
    <source>
        <dbReference type="ARBA" id="ARBA00056592"/>
    </source>
</evidence>
<dbReference type="GO" id="GO:0106435">
    <property type="term" value="F:carboxylesterase activity"/>
    <property type="evidence" value="ECO:0007669"/>
    <property type="project" value="UniProtKB-EC"/>
</dbReference>
<feature type="domain" description="Serine aminopeptidase S33" evidence="10">
    <location>
        <begin position="24"/>
        <end position="237"/>
    </location>
</feature>
<evidence type="ECO:0000256" key="2">
    <source>
        <dbReference type="ARBA" id="ARBA00011738"/>
    </source>
</evidence>
<dbReference type="PIRSF" id="PIRSF017388">
    <property type="entry name" value="Esterase_lipase"/>
    <property type="match status" value="1"/>
</dbReference>
<dbReference type="FunFam" id="3.40.50.1820:FF:000070">
    <property type="entry name" value="Carboxylesterase"/>
    <property type="match status" value="1"/>
</dbReference>